<dbReference type="Gene3D" id="3.60.21.10">
    <property type="match status" value="1"/>
</dbReference>
<dbReference type="AlphaFoldDB" id="A0A086SY76"/>
<protein>
    <submittedName>
        <fullName evidence="4">Serine/threonine-protein phosphatase-like protein</fullName>
    </submittedName>
</protein>
<dbReference type="GO" id="GO:0016791">
    <property type="term" value="F:phosphatase activity"/>
    <property type="evidence" value="ECO:0007669"/>
    <property type="project" value="TreeGrafter"/>
</dbReference>
<organism evidence="4 5">
    <name type="scientific">Hapsidospora chrysogenum (strain ATCC 11550 / CBS 779.69 / DSM 880 / IAM 14645 / JCM 23072 / IMI 49137)</name>
    <name type="common">Acremonium chrysogenum</name>
    <dbReference type="NCBI Taxonomy" id="857340"/>
    <lineage>
        <taxon>Eukaryota</taxon>
        <taxon>Fungi</taxon>
        <taxon>Dikarya</taxon>
        <taxon>Ascomycota</taxon>
        <taxon>Pezizomycotina</taxon>
        <taxon>Sordariomycetes</taxon>
        <taxon>Hypocreomycetidae</taxon>
        <taxon>Hypocreales</taxon>
        <taxon>Bionectriaceae</taxon>
        <taxon>Hapsidospora</taxon>
    </lineage>
</organism>
<dbReference type="Pfam" id="PF00149">
    <property type="entry name" value="Metallophos"/>
    <property type="match status" value="1"/>
</dbReference>
<dbReference type="InterPro" id="IPR004843">
    <property type="entry name" value="Calcineurin-like_PHP"/>
</dbReference>
<gene>
    <name evidence="4" type="ORF">ACRE_072380</name>
</gene>
<dbReference type="PANTHER" id="PTHR42850:SF4">
    <property type="entry name" value="ZINC-DEPENDENT ENDOPOLYPHOSPHATASE"/>
    <property type="match status" value="1"/>
</dbReference>
<dbReference type="HOGENOM" id="CLU_023125_0_2_1"/>
<dbReference type="OrthoDB" id="10267127at2759"/>
<dbReference type="InterPro" id="IPR029052">
    <property type="entry name" value="Metallo-depent_PP-like"/>
</dbReference>
<sequence>MIPGLSSTHRRVLFLAATAFFLASAYLCVTRLWNMSFTRESFRQDTKGTTGSITGAGAGVKTDKTDPIDKPADVKLHHADLPMVYGEYNRPALDGITLVDALPDEYIPTWENRRRLIIIGDIHGMDTPLDTILGEIPYDEERDHIISTGDMISKGPDSGGVVSRLMALNASAVRGNHEDRVLLSHRNLKAQFGVMADLETTDNEERRGELEHLVVARELSDVQFDWLAGLPVILTVEPLSLYVVHGGLVPGVDISKQDPWAVMNMRSLVYPREALRKKAGEDPRRRRRRRDEVDSPDDTPPSHDDQPASDIDTTHIIFDRQVAVPSDSHQGDKWSDAWNAHQQRLPHSQRRTVVYGHDAKAGYRESRYTFGLDSGCVGGEFLSALVIEATEGGGFNHSTTQVRCQNFDRSRHDA</sequence>
<dbReference type="EMBL" id="JPKY01000106">
    <property type="protein sequence ID" value="KFH42058.1"/>
    <property type="molecule type" value="Genomic_DNA"/>
</dbReference>
<dbReference type="CDD" id="cd00144">
    <property type="entry name" value="MPP_PPP_family"/>
    <property type="match status" value="1"/>
</dbReference>
<evidence type="ECO:0000256" key="2">
    <source>
        <dbReference type="SAM" id="Phobius"/>
    </source>
</evidence>
<feature type="region of interest" description="Disordered" evidence="1">
    <location>
        <begin position="274"/>
        <end position="310"/>
    </location>
</feature>
<accession>A0A086SY76</accession>
<feature type="transmembrane region" description="Helical" evidence="2">
    <location>
        <begin position="12"/>
        <end position="33"/>
    </location>
</feature>
<dbReference type="GO" id="GO:0000298">
    <property type="term" value="F:endopolyphosphatase activity"/>
    <property type="evidence" value="ECO:0007669"/>
    <property type="project" value="TreeGrafter"/>
</dbReference>
<dbReference type="GO" id="GO:0005737">
    <property type="term" value="C:cytoplasm"/>
    <property type="evidence" value="ECO:0007669"/>
    <property type="project" value="TreeGrafter"/>
</dbReference>
<feature type="domain" description="Calcineurin-like phosphoesterase" evidence="3">
    <location>
        <begin position="115"/>
        <end position="282"/>
    </location>
</feature>
<comment type="caution">
    <text evidence="4">The sequence shown here is derived from an EMBL/GenBank/DDBJ whole genome shotgun (WGS) entry which is preliminary data.</text>
</comment>
<dbReference type="GO" id="GO:0006798">
    <property type="term" value="P:polyphosphate catabolic process"/>
    <property type="evidence" value="ECO:0007669"/>
    <property type="project" value="TreeGrafter"/>
</dbReference>
<evidence type="ECO:0000259" key="3">
    <source>
        <dbReference type="Pfam" id="PF00149"/>
    </source>
</evidence>
<dbReference type="STRING" id="857340.A0A086SY76"/>
<keyword evidence="5" id="KW-1185">Reference proteome</keyword>
<feature type="compositionally biased region" description="Basic and acidic residues" evidence="1">
    <location>
        <begin position="274"/>
        <end position="284"/>
    </location>
</feature>
<keyword evidence="2" id="KW-1133">Transmembrane helix</keyword>
<dbReference type="InterPro" id="IPR050126">
    <property type="entry name" value="Ap4A_hydrolase"/>
</dbReference>
<proteinExistence type="predicted"/>
<keyword evidence="2" id="KW-0472">Membrane</keyword>
<evidence type="ECO:0000313" key="4">
    <source>
        <dbReference type="EMBL" id="KFH42058.1"/>
    </source>
</evidence>
<name>A0A086SY76_HAPC1</name>
<keyword evidence="2" id="KW-0812">Transmembrane</keyword>
<evidence type="ECO:0000313" key="5">
    <source>
        <dbReference type="Proteomes" id="UP000029964"/>
    </source>
</evidence>
<dbReference type="Proteomes" id="UP000029964">
    <property type="component" value="Unassembled WGS sequence"/>
</dbReference>
<reference evidence="5" key="1">
    <citation type="journal article" date="2014" name="Genome Announc.">
        <title>Genome sequence and annotation of Acremonium chrysogenum, producer of the beta-lactam antibiotic cephalosporin C.</title>
        <authorList>
            <person name="Terfehr D."/>
            <person name="Dahlmann T.A."/>
            <person name="Specht T."/>
            <person name="Zadra I."/>
            <person name="Kuernsteiner H."/>
            <person name="Kueck U."/>
        </authorList>
    </citation>
    <scope>NUCLEOTIDE SEQUENCE [LARGE SCALE GENOMIC DNA]</scope>
    <source>
        <strain evidence="5">ATCC 11550 / CBS 779.69 / DSM 880 / IAM 14645 / JCM 23072 / IMI 49137</strain>
    </source>
</reference>
<dbReference type="PANTHER" id="PTHR42850">
    <property type="entry name" value="METALLOPHOSPHOESTERASE"/>
    <property type="match status" value="1"/>
</dbReference>
<evidence type="ECO:0000256" key="1">
    <source>
        <dbReference type="SAM" id="MobiDB-lite"/>
    </source>
</evidence>
<dbReference type="SUPFAM" id="SSF56300">
    <property type="entry name" value="Metallo-dependent phosphatases"/>
    <property type="match status" value="1"/>
</dbReference>